<feature type="compositionally biased region" description="Basic and acidic residues" evidence="9">
    <location>
        <begin position="32"/>
        <end position="45"/>
    </location>
</feature>
<name>A0AAQ3RSQ5_VIGMU</name>
<keyword evidence="3 8" id="KW-0808">Transferase</keyword>
<feature type="transmembrane region" description="Helical" evidence="8">
    <location>
        <begin position="220"/>
        <end position="241"/>
    </location>
</feature>
<keyword evidence="7 8" id="KW-0012">Acyltransferase</keyword>
<feature type="domain" description="Palmitoyltransferase DHHC" evidence="10">
    <location>
        <begin position="298"/>
        <end position="417"/>
    </location>
</feature>
<organism evidence="11 12">
    <name type="scientific">Vigna mungo</name>
    <name type="common">Black gram</name>
    <name type="synonym">Phaseolus mungo</name>
    <dbReference type="NCBI Taxonomy" id="3915"/>
    <lineage>
        <taxon>Eukaryota</taxon>
        <taxon>Viridiplantae</taxon>
        <taxon>Streptophyta</taxon>
        <taxon>Embryophyta</taxon>
        <taxon>Tracheophyta</taxon>
        <taxon>Spermatophyta</taxon>
        <taxon>Magnoliopsida</taxon>
        <taxon>eudicotyledons</taxon>
        <taxon>Gunneridae</taxon>
        <taxon>Pentapetalae</taxon>
        <taxon>rosids</taxon>
        <taxon>fabids</taxon>
        <taxon>Fabales</taxon>
        <taxon>Fabaceae</taxon>
        <taxon>Papilionoideae</taxon>
        <taxon>50 kb inversion clade</taxon>
        <taxon>NPAAA clade</taxon>
        <taxon>indigoferoid/millettioid clade</taxon>
        <taxon>Phaseoleae</taxon>
        <taxon>Vigna</taxon>
    </lineage>
</organism>
<dbReference type="PROSITE" id="PS50216">
    <property type="entry name" value="DHHC"/>
    <property type="match status" value="1"/>
</dbReference>
<keyword evidence="4 8" id="KW-0812">Transmembrane</keyword>
<protein>
    <recommendedName>
        <fullName evidence="8">S-acyltransferase</fullName>
        <ecNumber evidence="8">2.3.1.225</ecNumber>
    </recommendedName>
    <alternativeName>
        <fullName evidence="8">Palmitoyltransferase</fullName>
    </alternativeName>
</protein>
<evidence type="ECO:0000256" key="4">
    <source>
        <dbReference type="ARBA" id="ARBA00022692"/>
    </source>
</evidence>
<comment type="similarity">
    <text evidence="2 8">Belongs to the DHHC palmitoyltransferase family.</text>
</comment>
<reference evidence="11 12" key="1">
    <citation type="journal article" date="2023" name="Life. Sci Alliance">
        <title>Evolutionary insights into 3D genome organization and epigenetic landscape of Vigna mungo.</title>
        <authorList>
            <person name="Junaid A."/>
            <person name="Singh B."/>
            <person name="Bhatia S."/>
        </authorList>
    </citation>
    <scope>NUCLEOTIDE SEQUENCE [LARGE SCALE GENOMIC DNA]</scope>
    <source>
        <strain evidence="11">Urdbean</strain>
    </source>
</reference>
<feature type="region of interest" description="Disordered" evidence="9">
    <location>
        <begin position="550"/>
        <end position="592"/>
    </location>
</feature>
<comment type="subcellular location">
    <subcellularLocation>
        <location evidence="1">Endomembrane system</location>
        <topology evidence="1">Multi-pass membrane protein</topology>
    </subcellularLocation>
</comment>
<accession>A0AAQ3RSQ5</accession>
<dbReference type="EC" id="2.3.1.225" evidence="8"/>
<evidence type="ECO:0000259" key="10">
    <source>
        <dbReference type="Pfam" id="PF01529"/>
    </source>
</evidence>
<comment type="catalytic activity">
    <reaction evidence="8">
        <text>L-cysteinyl-[protein] + hexadecanoyl-CoA = S-hexadecanoyl-L-cysteinyl-[protein] + CoA</text>
        <dbReference type="Rhea" id="RHEA:36683"/>
        <dbReference type="Rhea" id="RHEA-COMP:10131"/>
        <dbReference type="Rhea" id="RHEA-COMP:11032"/>
        <dbReference type="ChEBI" id="CHEBI:29950"/>
        <dbReference type="ChEBI" id="CHEBI:57287"/>
        <dbReference type="ChEBI" id="CHEBI:57379"/>
        <dbReference type="ChEBI" id="CHEBI:74151"/>
        <dbReference type="EC" id="2.3.1.225"/>
    </reaction>
</comment>
<dbReference type="GO" id="GO:0006612">
    <property type="term" value="P:protein targeting to membrane"/>
    <property type="evidence" value="ECO:0007669"/>
    <property type="project" value="TreeGrafter"/>
</dbReference>
<feature type="transmembrane region" description="Helical" evidence="8">
    <location>
        <begin position="378"/>
        <end position="404"/>
    </location>
</feature>
<evidence type="ECO:0000256" key="1">
    <source>
        <dbReference type="ARBA" id="ARBA00004127"/>
    </source>
</evidence>
<dbReference type="InterPro" id="IPR001594">
    <property type="entry name" value="Palmitoyltrfase_DHHC"/>
</dbReference>
<proteinExistence type="inferred from homology"/>
<feature type="compositionally biased region" description="Basic residues" evidence="9">
    <location>
        <begin position="20"/>
        <end position="31"/>
    </location>
</feature>
<evidence type="ECO:0000256" key="9">
    <source>
        <dbReference type="SAM" id="MobiDB-lite"/>
    </source>
</evidence>
<sequence>MGNPSENTPEAVSTLDSKEKGRKREKRKHKKLREEREREREENNIKKSSETLREGLIRKGSWRIRRLIRKARTFWIFKRIFVSGSGLELGLWVLTRKESSFGDTRGAAAMSGNRNPEMGGSPSNVGQQQKRVYQVWRGGNLWNVSSNMMNVAFDRQFQLYQCLLDRFRGLMKFFCGGRVIFGPDVASLFLTTFLIAAPAIAFCLKLYFQIKKNDELSHEFWFPVVIVGAVLTVLDLIFLLVTSGRDPGIVPRNSRPPEFDDTYDIPTPSMEWINGTTPHLKLPRTKDVIVNGHIVKVKFCDTCLLYRPPRTSHCSICNNCVERFDHHCPWVGQCIGTRNYRYFFMFILTSTILCLYVFVFTCISVFQQNVWRTISHDYLADFLMIYCFIAVWFVGGLTTFHFYLICTNQTTYENFRYQYDKKGNPFNRGSCRNINETLCSSIPRSKNNFRAFVVEDEHMMVGSLTPNNADGILTPKEKIDLEMGSMRAEDGRLPIPELLRNFDFDNFDDDMKFADEGQRSFDPFYSIEDDAKGSSRTSNATVLNFQSISEDEMEEYVQSSHAGGRARESAQRHTTSDGTYKNKETNSRNHPH</sequence>
<dbReference type="EMBL" id="CP144695">
    <property type="protein sequence ID" value="WVZ05132.1"/>
    <property type="molecule type" value="Genomic_DNA"/>
</dbReference>
<feature type="transmembrane region" description="Helical" evidence="8">
    <location>
        <begin position="342"/>
        <end position="366"/>
    </location>
</feature>
<gene>
    <name evidence="11" type="ORF">V8G54_018478</name>
</gene>
<dbReference type="PANTHER" id="PTHR22883:SF481">
    <property type="entry name" value="S-ACYLTRANSFERASE"/>
    <property type="match status" value="1"/>
</dbReference>
<feature type="region of interest" description="Disordered" evidence="9">
    <location>
        <begin position="1"/>
        <end position="45"/>
    </location>
</feature>
<dbReference type="AlphaFoldDB" id="A0AAQ3RSQ5"/>
<dbReference type="GO" id="GO:0019706">
    <property type="term" value="F:protein-cysteine S-palmitoyltransferase activity"/>
    <property type="evidence" value="ECO:0007669"/>
    <property type="project" value="UniProtKB-EC"/>
</dbReference>
<evidence type="ECO:0000256" key="2">
    <source>
        <dbReference type="ARBA" id="ARBA00008574"/>
    </source>
</evidence>
<evidence type="ECO:0000256" key="7">
    <source>
        <dbReference type="ARBA" id="ARBA00023315"/>
    </source>
</evidence>
<dbReference type="GO" id="GO:0005783">
    <property type="term" value="C:endoplasmic reticulum"/>
    <property type="evidence" value="ECO:0007669"/>
    <property type="project" value="TreeGrafter"/>
</dbReference>
<feature type="compositionally biased region" description="Basic and acidic residues" evidence="9">
    <location>
        <begin position="565"/>
        <end position="592"/>
    </location>
</feature>
<comment type="domain">
    <text evidence="8">The DHHC domain is required for palmitoyltransferase activity.</text>
</comment>
<evidence type="ECO:0000256" key="3">
    <source>
        <dbReference type="ARBA" id="ARBA00022679"/>
    </source>
</evidence>
<keyword evidence="5 8" id="KW-1133">Transmembrane helix</keyword>
<feature type="transmembrane region" description="Helical" evidence="8">
    <location>
        <begin position="188"/>
        <end position="208"/>
    </location>
</feature>
<evidence type="ECO:0000256" key="6">
    <source>
        <dbReference type="ARBA" id="ARBA00023136"/>
    </source>
</evidence>
<dbReference type="InterPro" id="IPR039859">
    <property type="entry name" value="PFA4/ZDH16/20/ERF2-like"/>
</dbReference>
<dbReference type="Proteomes" id="UP001374535">
    <property type="component" value="Chromosome 6"/>
</dbReference>
<evidence type="ECO:0000256" key="5">
    <source>
        <dbReference type="ARBA" id="ARBA00022989"/>
    </source>
</evidence>
<dbReference type="GO" id="GO:0005794">
    <property type="term" value="C:Golgi apparatus"/>
    <property type="evidence" value="ECO:0007669"/>
    <property type="project" value="TreeGrafter"/>
</dbReference>
<evidence type="ECO:0000313" key="12">
    <source>
        <dbReference type="Proteomes" id="UP001374535"/>
    </source>
</evidence>
<dbReference type="Pfam" id="PF01529">
    <property type="entry name" value="DHHC"/>
    <property type="match status" value="1"/>
</dbReference>
<feature type="compositionally biased region" description="Polar residues" evidence="9">
    <location>
        <begin position="1"/>
        <end position="15"/>
    </location>
</feature>
<keyword evidence="6 8" id="KW-0472">Membrane</keyword>
<evidence type="ECO:0000313" key="11">
    <source>
        <dbReference type="EMBL" id="WVZ05132.1"/>
    </source>
</evidence>
<keyword evidence="12" id="KW-1185">Reference proteome</keyword>
<dbReference type="PANTHER" id="PTHR22883">
    <property type="entry name" value="ZINC FINGER DHHC DOMAIN CONTAINING PROTEIN"/>
    <property type="match status" value="1"/>
</dbReference>
<evidence type="ECO:0000256" key="8">
    <source>
        <dbReference type="RuleBase" id="RU079119"/>
    </source>
</evidence>